<accession>A0A931AXY1</accession>
<organism evidence="2 3">
    <name type="scientific">Enterococcus lacertideformus</name>
    <dbReference type="NCBI Taxonomy" id="2771493"/>
    <lineage>
        <taxon>Bacteria</taxon>
        <taxon>Bacillati</taxon>
        <taxon>Bacillota</taxon>
        <taxon>Bacilli</taxon>
        <taxon>Lactobacillales</taxon>
        <taxon>Enterococcaceae</taxon>
        <taxon>Enterococcus</taxon>
    </lineage>
</organism>
<evidence type="ECO:0000313" key="3">
    <source>
        <dbReference type="Proteomes" id="UP000637757"/>
    </source>
</evidence>
<proteinExistence type="predicted"/>
<dbReference type="Proteomes" id="UP000637757">
    <property type="component" value="Unassembled WGS sequence"/>
</dbReference>
<name>A0A931AXY1_9ENTE</name>
<comment type="caution">
    <text evidence="2">The sequence shown here is derived from an EMBL/GenBank/DDBJ whole genome shotgun (WGS) entry which is preliminary data.</text>
</comment>
<gene>
    <name evidence="2" type="ORF">IC227_03620</name>
</gene>
<dbReference type="Pfam" id="PF02624">
    <property type="entry name" value="YcaO"/>
    <property type="match status" value="1"/>
</dbReference>
<dbReference type="Gene3D" id="3.30.1330.230">
    <property type="match status" value="1"/>
</dbReference>
<evidence type="ECO:0000259" key="1">
    <source>
        <dbReference type="PROSITE" id="PS51664"/>
    </source>
</evidence>
<sequence length="440" mass="51164">MKKNVVKVVSNYLRTDMGEISGNSIILQNIFRYSLVFLKKNREAVVEYFKILQEQFSELLALMSSKEIFQTTSKKITTLQENLRKSLVRDQHANEILSHSFFLFDFGIGEIKELSLLVSKNNKTPVENEHKGSRKFALDHFEHLYNRFHNSQKPIFAHRFIELRSKYIPAFGTEFNVRESYIESGFGRDYYENNARIISTIEAFERYCNIYDRKKLPTIKSSFQALEKTENVIDPRKLILHSYKETNNEKYALGVYKSDKEIEWVKGKEITKKGESEVFVPKSSIVFGERRENEQKKNNFVFETSNGMAIGGSAEEAKLYGLYELIERDAFLCAWYSESSTKELELDDYDLEEFQELKMILKSKNQELKIFDITSEVGIPTVWAMIVDYSDEAPMKIYNAAASNVNIKKAIENSLFKVCTTFPIYETMLSSNSKVMAKKK</sequence>
<feature type="domain" description="YcaO" evidence="1">
    <location>
        <begin position="185"/>
        <end position="440"/>
    </location>
</feature>
<dbReference type="InterPro" id="IPR003776">
    <property type="entry name" value="YcaO-like_dom"/>
</dbReference>
<dbReference type="PANTHER" id="PTHR37809">
    <property type="entry name" value="RIBOSOMAL PROTEIN S12 METHYLTHIOTRANSFERASE ACCESSORY FACTOR YCAO"/>
    <property type="match status" value="1"/>
</dbReference>
<dbReference type="AlphaFoldDB" id="A0A931AXY1"/>
<dbReference type="PANTHER" id="PTHR37809:SF1">
    <property type="entry name" value="RIBOSOMAL PROTEIN S12 METHYLTHIOTRANSFERASE ACCESSORY FACTOR YCAO"/>
    <property type="match status" value="1"/>
</dbReference>
<protein>
    <submittedName>
        <fullName evidence="2">YcaO-like family protein</fullName>
    </submittedName>
</protein>
<dbReference type="EMBL" id="JADAKE010000010">
    <property type="protein sequence ID" value="MBF8807628.1"/>
    <property type="molecule type" value="Genomic_DNA"/>
</dbReference>
<evidence type="ECO:0000313" key="2">
    <source>
        <dbReference type="EMBL" id="MBF8807628.1"/>
    </source>
</evidence>
<reference evidence="2" key="1">
    <citation type="submission" date="2020-09" db="EMBL/GenBank/DDBJ databases">
        <title>Genomic insights into the novelty and pathogenicity of a unique biofilm-forming Enterococcus sp. bacteria (Enterococcus lacertideformus) identified in reptiles.</title>
        <authorList>
            <person name="Agius J.E."/>
            <person name="Phalen D.N."/>
            <person name="Rose K."/>
            <person name="Eden J.-S."/>
        </authorList>
    </citation>
    <scope>NUCLEOTIDE SEQUENCE</scope>
    <source>
        <strain evidence="2">PHRS 0518</strain>
    </source>
</reference>
<keyword evidence="3" id="KW-1185">Reference proteome</keyword>
<dbReference type="PROSITE" id="PS51664">
    <property type="entry name" value="YCAO"/>
    <property type="match status" value="1"/>
</dbReference>